<evidence type="ECO:0000313" key="2">
    <source>
        <dbReference type="Proteomes" id="UP000515150"/>
    </source>
</evidence>
<dbReference type="AlphaFoldDB" id="A0A6P7N138"/>
<proteinExistence type="predicted"/>
<accession>A0A6P7N138</accession>
<dbReference type="OrthoDB" id="8893791at2759"/>
<evidence type="ECO:0000256" key="1">
    <source>
        <dbReference type="SAM" id="MobiDB-lite"/>
    </source>
</evidence>
<dbReference type="KEGG" id="bspl:114858697"/>
<sequence length="354" mass="39384">MALRDTLEIYIPVEADVKCIPLWSLPNSILRRMSLPLSDSDGSRKLTNSPKGTWICPVVIRRKGLQAASDTGADVKKEFLCLMGRESQAKSVPHRLSFVSSNRTAYEVLKATKHGSAVSAETSHTSLQCQDLPPKTIQDAVVVYNGQIYLSLRNANRKQSKGKMCDPKRVSQSFAPSTSDLSSKTQMKVFPDNKALKKQITCEVTNSDNTVEEKGSYVTTSMNLHSVPESTNGVNILDCQDARTEQATDDVADLQPDQFKPLEEEVANNVSGECEMQEEAESLDHTSVMDFCMSPKSTRKDDQSSNYSWTREEPLEADTSLQKESEFNDLEQDELIARLKARFKEKNDALSSLS</sequence>
<evidence type="ECO:0000313" key="3">
    <source>
        <dbReference type="RefSeq" id="XP_029012030.1"/>
    </source>
</evidence>
<feature type="region of interest" description="Disordered" evidence="1">
    <location>
        <begin position="294"/>
        <end position="328"/>
    </location>
</feature>
<name>A0A6P7N138_BETSP</name>
<reference evidence="3" key="1">
    <citation type="submission" date="2025-08" db="UniProtKB">
        <authorList>
            <consortium name="RefSeq"/>
        </authorList>
    </citation>
    <scope>IDENTIFICATION</scope>
</reference>
<feature type="region of interest" description="Disordered" evidence="1">
    <location>
        <begin position="160"/>
        <end position="183"/>
    </location>
</feature>
<dbReference type="InParanoid" id="A0A6P7N138"/>
<dbReference type="GeneID" id="114858697"/>
<dbReference type="Proteomes" id="UP000515150">
    <property type="component" value="Chromosome 7"/>
</dbReference>
<protein>
    <submittedName>
        <fullName evidence="3">Uncharacterized protein LOC114858697</fullName>
    </submittedName>
</protein>
<gene>
    <name evidence="3" type="primary">LOC114858697</name>
</gene>
<feature type="compositionally biased region" description="Polar residues" evidence="1">
    <location>
        <begin position="170"/>
        <end position="183"/>
    </location>
</feature>
<organism evidence="2 3">
    <name type="scientific">Betta splendens</name>
    <name type="common">Siamese fighting fish</name>
    <dbReference type="NCBI Taxonomy" id="158456"/>
    <lineage>
        <taxon>Eukaryota</taxon>
        <taxon>Metazoa</taxon>
        <taxon>Chordata</taxon>
        <taxon>Craniata</taxon>
        <taxon>Vertebrata</taxon>
        <taxon>Euteleostomi</taxon>
        <taxon>Actinopterygii</taxon>
        <taxon>Neopterygii</taxon>
        <taxon>Teleostei</taxon>
        <taxon>Neoteleostei</taxon>
        <taxon>Acanthomorphata</taxon>
        <taxon>Anabantaria</taxon>
        <taxon>Anabantiformes</taxon>
        <taxon>Anabantoidei</taxon>
        <taxon>Osphronemidae</taxon>
        <taxon>Betta</taxon>
    </lineage>
</organism>
<dbReference type="RefSeq" id="XP_029012030.1">
    <property type="nucleotide sequence ID" value="XM_029156197.3"/>
</dbReference>
<keyword evidence="2" id="KW-1185">Reference proteome</keyword>